<gene>
    <name evidence="1" type="ORF">GAB14E_4276</name>
</gene>
<protein>
    <submittedName>
        <fullName evidence="1">Uncharacterized protein</fullName>
    </submittedName>
</protein>
<dbReference type="PATRIC" id="fig|28229.3.peg.4251"/>
<organism evidence="1 2">
    <name type="scientific">Colwellia psychrerythraea</name>
    <name type="common">Vibrio psychroerythus</name>
    <dbReference type="NCBI Taxonomy" id="28229"/>
    <lineage>
        <taxon>Bacteria</taxon>
        <taxon>Pseudomonadati</taxon>
        <taxon>Pseudomonadota</taxon>
        <taxon>Gammaproteobacteria</taxon>
        <taxon>Alteromonadales</taxon>
        <taxon>Colwelliaceae</taxon>
        <taxon>Colwellia</taxon>
    </lineage>
</organism>
<evidence type="ECO:0000313" key="1">
    <source>
        <dbReference type="EMBL" id="KGJ87943.1"/>
    </source>
</evidence>
<name>A0A099KEA0_COLPS</name>
<dbReference type="EMBL" id="JQEC01000070">
    <property type="protein sequence ID" value="KGJ87943.1"/>
    <property type="molecule type" value="Genomic_DNA"/>
</dbReference>
<reference evidence="1 2" key="1">
    <citation type="submission" date="2014-08" db="EMBL/GenBank/DDBJ databases">
        <title>Genomic and Phenotypic Diversity of Colwellia psychrerythraea strains from Disparate Marine Basins.</title>
        <authorList>
            <person name="Techtmann S.M."/>
            <person name="Stelling S.C."/>
            <person name="Utturkar S.M."/>
            <person name="Alshibli N."/>
            <person name="Harris A."/>
            <person name="Brown S.D."/>
            <person name="Hazen T.C."/>
        </authorList>
    </citation>
    <scope>NUCLEOTIDE SEQUENCE [LARGE SCALE GENOMIC DNA]</scope>
    <source>
        <strain evidence="1 2">GAB14E</strain>
    </source>
</reference>
<dbReference type="Proteomes" id="UP000029868">
    <property type="component" value="Unassembled WGS sequence"/>
</dbReference>
<comment type="caution">
    <text evidence="1">The sequence shown here is derived from an EMBL/GenBank/DDBJ whole genome shotgun (WGS) entry which is preliminary data.</text>
</comment>
<sequence length="148" mass="16989">MNKQCSVNVVPKKYYTLTAIIIYSRGGDRLNLSPRHPLWRRHGLLMIQDNTTQQQAGHGFGFNGYLREKTPAAGNIIARQVLGRRVSPATINKLMARLTSSPKPYCIWRYNCIDHLLVCLRGCGYKSRLLRGYQKSARRWSRRRGDLG</sequence>
<accession>A0A099KEA0</accession>
<proteinExistence type="predicted"/>
<dbReference type="AlphaFoldDB" id="A0A099KEA0"/>
<evidence type="ECO:0000313" key="2">
    <source>
        <dbReference type="Proteomes" id="UP000029868"/>
    </source>
</evidence>